<reference evidence="3" key="1">
    <citation type="submission" date="2022-06" db="EMBL/GenBank/DDBJ databases">
        <authorList>
            <person name="Berger JAMES D."/>
            <person name="Berger JAMES D."/>
        </authorList>
    </citation>
    <scope>NUCLEOTIDE SEQUENCE [LARGE SCALE GENOMIC DNA]</scope>
</reference>
<dbReference type="InterPro" id="IPR011990">
    <property type="entry name" value="TPR-like_helical_dom_sf"/>
</dbReference>
<feature type="compositionally biased region" description="Basic and acidic residues" evidence="2">
    <location>
        <begin position="15"/>
        <end position="24"/>
    </location>
</feature>
<evidence type="ECO:0000313" key="3">
    <source>
        <dbReference type="Proteomes" id="UP000050795"/>
    </source>
</evidence>
<comment type="similarity">
    <text evidence="1">Belongs to the sel-1 family.</text>
</comment>
<evidence type="ECO:0000256" key="2">
    <source>
        <dbReference type="SAM" id="MobiDB-lite"/>
    </source>
</evidence>
<keyword evidence="3" id="KW-1185">Reference proteome</keyword>
<sequence length="246" mass="26775">MSGVLSGGVDVQTTQEKKKVKSDLEQLDDPETVEKFLRDFLEPDLLFSQILKDKEDPDVSSEPTDSPLDTHLKDGGSTDEFMLDLSINDVTTDGTSSVDEKKTDPLSNEKKTQDSSVPQQLYEEAMNLLEKGDIQSSAGKSALELLNEASRQGYTKAQEQLALLTLLGGHTTDPFQNAYSAFEQLSNSGNPRGQFGLGFLYASGLHVNASIPHALIYFTFAALGGDNFADMALVIHFVLSITSFLS</sequence>
<dbReference type="InterPro" id="IPR006597">
    <property type="entry name" value="Sel1-like"/>
</dbReference>
<evidence type="ECO:0000256" key="1">
    <source>
        <dbReference type="ARBA" id="ARBA00038101"/>
    </source>
</evidence>
<dbReference type="InterPro" id="IPR050767">
    <property type="entry name" value="Sel1_AlgK"/>
</dbReference>
<dbReference type="SMART" id="SM00671">
    <property type="entry name" value="SEL1"/>
    <property type="match status" value="1"/>
</dbReference>
<name>A0AA85JWP6_TRIRE</name>
<dbReference type="WBParaSite" id="TREG1_45380.1">
    <property type="protein sequence ID" value="TREG1_45380.1"/>
    <property type="gene ID" value="TREG1_45380"/>
</dbReference>
<proteinExistence type="inferred from homology"/>
<dbReference type="AlphaFoldDB" id="A0AA85JWP6"/>
<feature type="compositionally biased region" description="Basic and acidic residues" evidence="2">
    <location>
        <begin position="98"/>
        <end position="113"/>
    </location>
</feature>
<reference evidence="4" key="2">
    <citation type="submission" date="2023-11" db="UniProtKB">
        <authorList>
            <consortium name="WormBaseParasite"/>
        </authorList>
    </citation>
    <scope>IDENTIFICATION</scope>
</reference>
<dbReference type="PANTHER" id="PTHR11102:SF147">
    <property type="entry name" value="SEL1L ADAPTOR SUBUNIT OF ERAD E3 UBIQUITIN LIGASE"/>
    <property type="match status" value="1"/>
</dbReference>
<dbReference type="Gene3D" id="1.25.40.10">
    <property type="entry name" value="Tetratricopeptide repeat domain"/>
    <property type="match status" value="1"/>
</dbReference>
<feature type="region of interest" description="Disordered" evidence="2">
    <location>
        <begin position="1"/>
        <end position="28"/>
    </location>
</feature>
<protein>
    <submittedName>
        <fullName evidence="4">Uncharacterized protein</fullName>
    </submittedName>
</protein>
<evidence type="ECO:0000313" key="4">
    <source>
        <dbReference type="WBParaSite" id="TREG1_45380.1"/>
    </source>
</evidence>
<feature type="compositionally biased region" description="Polar residues" evidence="2">
    <location>
        <begin position="88"/>
        <end position="97"/>
    </location>
</feature>
<dbReference type="SUPFAM" id="SSF81901">
    <property type="entry name" value="HCP-like"/>
    <property type="match status" value="1"/>
</dbReference>
<dbReference type="Proteomes" id="UP000050795">
    <property type="component" value="Unassembled WGS sequence"/>
</dbReference>
<accession>A0AA85JWP6</accession>
<feature type="region of interest" description="Disordered" evidence="2">
    <location>
        <begin position="51"/>
        <end position="117"/>
    </location>
</feature>
<dbReference type="GO" id="GO:0036503">
    <property type="term" value="P:ERAD pathway"/>
    <property type="evidence" value="ECO:0007669"/>
    <property type="project" value="TreeGrafter"/>
</dbReference>
<dbReference type="PANTHER" id="PTHR11102">
    <property type="entry name" value="SEL-1-LIKE PROTEIN"/>
    <property type="match status" value="1"/>
</dbReference>
<organism evidence="3 4">
    <name type="scientific">Trichobilharzia regenti</name>
    <name type="common">Nasal bird schistosome</name>
    <dbReference type="NCBI Taxonomy" id="157069"/>
    <lineage>
        <taxon>Eukaryota</taxon>
        <taxon>Metazoa</taxon>
        <taxon>Spiralia</taxon>
        <taxon>Lophotrochozoa</taxon>
        <taxon>Platyhelminthes</taxon>
        <taxon>Trematoda</taxon>
        <taxon>Digenea</taxon>
        <taxon>Strigeidida</taxon>
        <taxon>Schistosomatoidea</taxon>
        <taxon>Schistosomatidae</taxon>
        <taxon>Trichobilharzia</taxon>
    </lineage>
</organism>
<dbReference type="GO" id="GO:0005789">
    <property type="term" value="C:endoplasmic reticulum membrane"/>
    <property type="evidence" value="ECO:0007669"/>
    <property type="project" value="TreeGrafter"/>
</dbReference>